<dbReference type="EMBL" id="CAJVCE010000102">
    <property type="protein sequence ID" value="CAG7659236.1"/>
    <property type="molecule type" value="Genomic_DNA"/>
</dbReference>
<proteinExistence type="predicted"/>
<keyword evidence="3" id="KW-1185">Reference proteome</keyword>
<protein>
    <submittedName>
        <fullName evidence="2">Uncharacterized protein</fullName>
    </submittedName>
</protein>
<comment type="caution">
    <text evidence="2">The sequence shown here is derived from an EMBL/GenBank/DDBJ whole genome shotgun (WGS) entry which is preliminary data.</text>
</comment>
<feature type="region of interest" description="Disordered" evidence="1">
    <location>
        <begin position="53"/>
        <end position="78"/>
    </location>
</feature>
<name>A0ABM8VV70_9BACL</name>
<evidence type="ECO:0000313" key="2">
    <source>
        <dbReference type="EMBL" id="CAG7659236.1"/>
    </source>
</evidence>
<sequence>MRDVRLTGACHTNQNSREFTTKLHNRPHLFDLLYVYIVGVNGSKLRIIHHHTHGRHKEEATKAGAPALANLDLPGPFT</sequence>
<accession>A0ABM8VV70</accession>
<reference evidence="2 3" key="1">
    <citation type="submission" date="2021-06" db="EMBL/GenBank/DDBJ databases">
        <authorList>
            <person name="Criscuolo A."/>
        </authorList>
    </citation>
    <scope>NUCLEOTIDE SEQUENCE [LARGE SCALE GENOMIC DNA]</scope>
    <source>
        <strain evidence="3">CIP 111802</strain>
    </source>
</reference>
<organism evidence="2 3">
    <name type="scientific">Paenibacillus allorhizosphaerae</name>
    <dbReference type="NCBI Taxonomy" id="2849866"/>
    <lineage>
        <taxon>Bacteria</taxon>
        <taxon>Bacillati</taxon>
        <taxon>Bacillota</taxon>
        <taxon>Bacilli</taxon>
        <taxon>Bacillales</taxon>
        <taxon>Paenibacillaceae</taxon>
        <taxon>Paenibacillus</taxon>
    </lineage>
</organism>
<evidence type="ECO:0000256" key="1">
    <source>
        <dbReference type="SAM" id="MobiDB-lite"/>
    </source>
</evidence>
<dbReference type="Proteomes" id="UP000730618">
    <property type="component" value="Unassembled WGS sequence"/>
</dbReference>
<evidence type="ECO:0000313" key="3">
    <source>
        <dbReference type="Proteomes" id="UP000730618"/>
    </source>
</evidence>
<gene>
    <name evidence="2" type="ORF">PAECIP111802_07495</name>
</gene>